<dbReference type="UniPathway" id="UPA00109">
    <property type="reaction ID" value="UER00180"/>
</dbReference>
<dbReference type="GO" id="GO:0008865">
    <property type="term" value="F:fructokinase activity"/>
    <property type="evidence" value="ECO:0007669"/>
    <property type="project" value="TreeGrafter"/>
</dbReference>
<gene>
    <name evidence="12" type="ORF">SAMN02746064_01660</name>
</gene>
<keyword evidence="5" id="KW-0547">Nucleotide-binding</keyword>
<dbReference type="InterPro" id="IPR022673">
    <property type="entry name" value="Hexokinase_C"/>
</dbReference>
<evidence type="ECO:0000256" key="9">
    <source>
        <dbReference type="ARBA" id="ARBA00047905"/>
    </source>
</evidence>
<evidence type="ECO:0000256" key="4">
    <source>
        <dbReference type="ARBA" id="ARBA00022679"/>
    </source>
</evidence>
<dbReference type="InterPro" id="IPR022672">
    <property type="entry name" value="Hexokinase_N"/>
</dbReference>
<dbReference type="SUPFAM" id="SSF53067">
    <property type="entry name" value="Actin-like ATPase domain"/>
    <property type="match status" value="2"/>
</dbReference>
<dbReference type="GO" id="GO:0006096">
    <property type="term" value="P:glycolytic process"/>
    <property type="evidence" value="ECO:0007669"/>
    <property type="project" value="UniProtKB-UniPathway"/>
</dbReference>
<dbReference type="PROSITE" id="PS51748">
    <property type="entry name" value="HEXOKINASE_2"/>
    <property type="match status" value="1"/>
</dbReference>
<dbReference type="OrthoDB" id="6383434at2"/>
<keyword evidence="6 12" id="KW-0418">Kinase</keyword>
<comment type="pathway">
    <text evidence="1">Carbohydrate degradation.</text>
</comment>
<evidence type="ECO:0000259" key="10">
    <source>
        <dbReference type="Pfam" id="PF00349"/>
    </source>
</evidence>
<dbReference type="InterPro" id="IPR043129">
    <property type="entry name" value="ATPase_NBD"/>
</dbReference>
<feature type="domain" description="Hexokinase N-terminal" evidence="10">
    <location>
        <begin position="27"/>
        <end position="194"/>
    </location>
</feature>
<keyword evidence="13" id="KW-1185">Reference proteome</keyword>
<evidence type="ECO:0000256" key="8">
    <source>
        <dbReference type="ARBA" id="ARBA00023152"/>
    </source>
</evidence>
<dbReference type="GO" id="GO:0006006">
    <property type="term" value="P:glucose metabolic process"/>
    <property type="evidence" value="ECO:0007669"/>
    <property type="project" value="TreeGrafter"/>
</dbReference>
<protein>
    <submittedName>
        <fullName evidence="12">Hexokinase</fullName>
    </submittedName>
</protein>
<dbReference type="GO" id="GO:0005829">
    <property type="term" value="C:cytosol"/>
    <property type="evidence" value="ECO:0007669"/>
    <property type="project" value="TreeGrafter"/>
</dbReference>
<dbReference type="Pfam" id="PF00349">
    <property type="entry name" value="Hexokinase_1"/>
    <property type="match status" value="1"/>
</dbReference>
<dbReference type="Pfam" id="PF03727">
    <property type="entry name" value="Hexokinase_2"/>
    <property type="match status" value="1"/>
</dbReference>
<dbReference type="InterPro" id="IPR001312">
    <property type="entry name" value="Hexokinase"/>
</dbReference>
<keyword evidence="7" id="KW-0067">ATP-binding</keyword>
<dbReference type="GO" id="GO:0001678">
    <property type="term" value="P:intracellular glucose homeostasis"/>
    <property type="evidence" value="ECO:0007669"/>
    <property type="project" value="InterPro"/>
</dbReference>
<dbReference type="PANTHER" id="PTHR19443">
    <property type="entry name" value="HEXOKINASE"/>
    <property type="match status" value="1"/>
</dbReference>
<evidence type="ECO:0000313" key="13">
    <source>
        <dbReference type="Proteomes" id="UP000184251"/>
    </source>
</evidence>
<dbReference type="RefSeq" id="WP_073270962.1">
    <property type="nucleotide sequence ID" value="NZ_FQTU01000011.1"/>
</dbReference>
<dbReference type="GO" id="GO:0005524">
    <property type="term" value="F:ATP binding"/>
    <property type="evidence" value="ECO:0007669"/>
    <property type="project" value="UniProtKB-KW"/>
</dbReference>
<dbReference type="Gene3D" id="3.40.367.20">
    <property type="match status" value="1"/>
</dbReference>
<dbReference type="STRING" id="1120975.SAMN02746064_01660"/>
<dbReference type="Proteomes" id="UP000184251">
    <property type="component" value="Unassembled WGS sequence"/>
</dbReference>
<dbReference type="PANTHER" id="PTHR19443:SF16">
    <property type="entry name" value="HEXOKINASE TYPE 1-RELATED"/>
    <property type="match status" value="1"/>
</dbReference>
<evidence type="ECO:0000256" key="1">
    <source>
        <dbReference type="ARBA" id="ARBA00004921"/>
    </source>
</evidence>
<reference evidence="12 13" key="1">
    <citation type="submission" date="2016-11" db="EMBL/GenBank/DDBJ databases">
        <authorList>
            <person name="Jaros S."/>
            <person name="Januszkiewicz K."/>
            <person name="Wedrychowicz H."/>
        </authorList>
    </citation>
    <scope>NUCLEOTIDE SEQUENCE [LARGE SCALE GENOMIC DNA]</scope>
    <source>
        <strain evidence="12 13">DSM 14828</strain>
    </source>
</reference>
<dbReference type="CDD" id="cd24000">
    <property type="entry name" value="ASKHA_NBD_HK"/>
    <property type="match status" value="1"/>
</dbReference>
<dbReference type="GO" id="GO:0005536">
    <property type="term" value="F:D-glucose binding"/>
    <property type="evidence" value="ECO:0007669"/>
    <property type="project" value="InterPro"/>
</dbReference>
<evidence type="ECO:0000256" key="2">
    <source>
        <dbReference type="ARBA" id="ARBA00005007"/>
    </source>
</evidence>
<proteinExistence type="inferred from homology"/>
<dbReference type="AlphaFoldDB" id="A0A1M4Y1X3"/>
<evidence type="ECO:0000256" key="5">
    <source>
        <dbReference type="ARBA" id="ARBA00022741"/>
    </source>
</evidence>
<accession>A0A1M4Y1X3</accession>
<dbReference type="Gene3D" id="3.30.420.40">
    <property type="match status" value="1"/>
</dbReference>
<feature type="domain" description="Hexokinase C-terminal" evidence="11">
    <location>
        <begin position="207"/>
        <end position="434"/>
    </location>
</feature>
<sequence length="437" mass="48016">MDKNNLRKEAAGFLKQHKMWADELDFEHESSLFAKDMEDGLNVGEKSTLKMIPGYIDPSANVETNKAVIAVDAGGTNFRRALVTFTNKGPIISKFKKYPMPGVDKEVEVDEFFEIIARYLNSIADKSENIGFCFSYPAEIMPDREGKIISLTKEVKVKNATGVEIGKELKNKLSGGSSKSVAVLNDATATLLSGKAMAEDKNYDDFIGLILGTGMNTCYVEKNINVKKSEILSGTEGYTLINLESGGYGNIKRGTADIKLDEKTINPGEQLMEKMLSGAYMGQLVLETIKLAASEGMLSEDLSDEICDLEKLSSVDSADLLDDPEGRRNLIGKAIRRHGTKEDGWLIEAIVDGLYERSAKYLAVNINGILVKTGKGTAPEKPVCLVIDGSAFYGSKKFMEKFDRYLDFMKESFGRHVERIKVEDASLMGSAIAGLLR</sequence>
<dbReference type="EMBL" id="FQTU01000011">
    <property type="protein sequence ID" value="SHE99563.1"/>
    <property type="molecule type" value="Genomic_DNA"/>
</dbReference>
<comment type="pathway">
    <text evidence="2">Carbohydrate metabolism.</text>
</comment>
<name>A0A1M4Y1X3_9FIRM</name>
<dbReference type="PRINTS" id="PR00475">
    <property type="entry name" value="HEXOKINASE"/>
</dbReference>
<keyword evidence="8" id="KW-0324">Glycolysis</keyword>
<evidence type="ECO:0000256" key="3">
    <source>
        <dbReference type="ARBA" id="ARBA00009225"/>
    </source>
</evidence>
<evidence type="ECO:0000256" key="6">
    <source>
        <dbReference type="ARBA" id="ARBA00022777"/>
    </source>
</evidence>
<dbReference type="GO" id="GO:0004340">
    <property type="term" value="F:glucokinase activity"/>
    <property type="evidence" value="ECO:0007669"/>
    <property type="project" value="TreeGrafter"/>
</dbReference>
<evidence type="ECO:0000313" key="12">
    <source>
        <dbReference type="EMBL" id="SHE99563.1"/>
    </source>
</evidence>
<comment type="catalytic activity">
    <reaction evidence="9">
        <text>D-fructose + ATP = D-fructose 6-phosphate + ADP + H(+)</text>
        <dbReference type="Rhea" id="RHEA:16125"/>
        <dbReference type="ChEBI" id="CHEBI:15378"/>
        <dbReference type="ChEBI" id="CHEBI:30616"/>
        <dbReference type="ChEBI" id="CHEBI:37721"/>
        <dbReference type="ChEBI" id="CHEBI:61527"/>
        <dbReference type="ChEBI" id="CHEBI:456216"/>
        <dbReference type="EC" id="2.7.1.1"/>
    </reaction>
    <physiologicalReaction direction="left-to-right" evidence="9">
        <dbReference type="Rhea" id="RHEA:16126"/>
    </physiologicalReaction>
</comment>
<organism evidence="12 13">
    <name type="scientific">Alkalibacter saccharofermentans DSM 14828</name>
    <dbReference type="NCBI Taxonomy" id="1120975"/>
    <lineage>
        <taxon>Bacteria</taxon>
        <taxon>Bacillati</taxon>
        <taxon>Bacillota</taxon>
        <taxon>Clostridia</taxon>
        <taxon>Eubacteriales</taxon>
        <taxon>Eubacteriaceae</taxon>
        <taxon>Alkalibacter</taxon>
    </lineage>
</organism>
<evidence type="ECO:0000256" key="7">
    <source>
        <dbReference type="ARBA" id="ARBA00022840"/>
    </source>
</evidence>
<comment type="similarity">
    <text evidence="3">Belongs to the hexokinase family.</text>
</comment>
<evidence type="ECO:0000259" key="11">
    <source>
        <dbReference type="Pfam" id="PF03727"/>
    </source>
</evidence>
<keyword evidence="4" id="KW-0808">Transferase</keyword>